<keyword evidence="7" id="KW-0131">Cell cycle</keyword>
<evidence type="ECO:0000256" key="10">
    <source>
        <dbReference type="SAM" id="MobiDB-lite"/>
    </source>
</evidence>
<reference evidence="11 12" key="1">
    <citation type="submission" date="2020-06" db="EMBL/GenBank/DDBJ databases">
        <title>Actinomadura xiongansis sp. nov., isolated from soil of Baiyangdian.</title>
        <authorList>
            <person name="Zhang X."/>
        </authorList>
    </citation>
    <scope>NUCLEOTIDE SEQUENCE [LARGE SCALE GENOMIC DNA]</scope>
    <source>
        <strain evidence="11 12">HBUM206468</strain>
    </source>
</reference>
<evidence type="ECO:0000256" key="3">
    <source>
        <dbReference type="ARBA" id="ARBA00018787"/>
    </source>
</evidence>
<comment type="similarity">
    <text evidence="2">Belongs to the DivIVA family.</text>
</comment>
<keyword evidence="5" id="KW-0132">Cell division</keyword>
<evidence type="ECO:0000256" key="2">
    <source>
        <dbReference type="ARBA" id="ARBA00009008"/>
    </source>
</evidence>
<organism evidence="11 12">
    <name type="scientific">Actinomadura alba</name>
    <dbReference type="NCBI Taxonomy" id="406431"/>
    <lineage>
        <taxon>Bacteria</taxon>
        <taxon>Bacillati</taxon>
        <taxon>Actinomycetota</taxon>
        <taxon>Actinomycetes</taxon>
        <taxon>Streptosporangiales</taxon>
        <taxon>Thermomonosporaceae</taxon>
        <taxon>Actinomadura</taxon>
    </lineage>
</organism>
<evidence type="ECO:0000256" key="7">
    <source>
        <dbReference type="ARBA" id="ARBA00023306"/>
    </source>
</evidence>
<dbReference type="EMBL" id="JABVEC010000051">
    <property type="protein sequence ID" value="MBC6470895.1"/>
    <property type="molecule type" value="Genomic_DNA"/>
</dbReference>
<evidence type="ECO:0000313" key="11">
    <source>
        <dbReference type="EMBL" id="MBC6470895.1"/>
    </source>
</evidence>
<sequence length="167" mass="18089">MHEEPGGHRHPPTSAGEAAPVIELPPDVTGGAGLLTPADIRRKVFTTVRLREGYDLAQVDVFLDQVEGTLSSVLRENAALKARLDSPRQAGDSAAHIVGLAHEAANRAVALAQEEARAIVADARAQAETARHEALGYATRMREGLDDQLRRLRDLLDELREQDGARH</sequence>
<dbReference type="Pfam" id="PF05103">
    <property type="entry name" value="DivIVA"/>
    <property type="match status" value="1"/>
</dbReference>
<proteinExistence type="inferred from homology"/>
<keyword evidence="4" id="KW-0963">Cytoplasm</keyword>
<dbReference type="Proteomes" id="UP000805614">
    <property type="component" value="Unassembled WGS sequence"/>
</dbReference>
<evidence type="ECO:0000256" key="1">
    <source>
        <dbReference type="ARBA" id="ARBA00004496"/>
    </source>
</evidence>
<dbReference type="InterPro" id="IPR019933">
    <property type="entry name" value="DivIVA_domain"/>
</dbReference>
<name>A0ABR7M1K1_9ACTN</name>
<dbReference type="Gene3D" id="6.10.250.660">
    <property type="match status" value="1"/>
</dbReference>
<keyword evidence="12" id="KW-1185">Reference proteome</keyword>
<dbReference type="NCBIfam" id="TIGR03544">
    <property type="entry name" value="DivI1A_domain"/>
    <property type="match status" value="1"/>
</dbReference>
<evidence type="ECO:0000256" key="6">
    <source>
        <dbReference type="ARBA" id="ARBA00023054"/>
    </source>
</evidence>
<evidence type="ECO:0000313" key="12">
    <source>
        <dbReference type="Proteomes" id="UP000805614"/>
    </source>
</evidence>
<comment type="caution">
    <text evidence="11">The sequence shown here is derived from an EMBL/GenBank/DDBJ whole genome shotgun (WGS) entry which is preliminary data.</text>
</comment>
<dbReference type="RefSeq" id="WP_187247937.1">
    <property type="nucleotide sequence ID" value="NZ_BAAAOK010000005.1"/>
</dbReference>
<protein>
    <recommendedName>
        <fullName evidence="3">Cell wall synthesis protein Wag31</fullName>
    </recommendedName>
    <alternativeName>
        <fullName evidence="8">Antigen 84</fullName>
    </alternativeName>
</protein>
<dbReference type="PANTHER" id="PTHR35794:SF2">
    <property type="entry name" value="CELL DIVISION PROTEIN DIVIVA"/>
    <property type="match status" value="1"/>
</dbReference>
<evidence type="ECO:0000256" key="8">
    <source>
        <dbReference type="ARBA" id="ARBA00031737"/>
    </source>
</evidence>
<dbReference type="PANTHER" id="PTHR35794">
    <property type="entry name" value="CELL DIVISION PROTEIN DIVIVA"/>
    <property type="match status" value="1"/>
</dbReference>
<evidence type="ECO:0000256" key="9">
    <source>
        <dbReference type="SAM" id="Coils"/>
    </source>
</evidence>
<comment type="subcellular location">
    <subcellularLocation>
        <location evidence="1">Cytoplasm</location>
    </subcellularLocation>
</comment>
<feature type="coiled-coil region" evidence="9">
    <location>
        <begin position="113"/>
        <end position="165"/>
    </location>
</feature>
<dbReference type="InterPro" id="IPR007793">
    <property type="entry name" value="DivIVA_fam"/>
</dbReference>
<accession>A0ABR7M1K1</accession>
<keyword evidence="6 9" id="KW-0175">Coiled coil</keyword>
<evidence type="ECO:0000256" key="5">
    <source>
        <dbReference type="ARBA" id="ARBA00022618"/>
    </source>
</evidence>
<gene>
    <name evidence="11" type="ORF">HKK74_36210</name>
</gene>
<evidence type="ECO:0000256" key="4">
    <source>
        <dbReference type="ARBA" id="ARBA00022490"/>
    </source>
</evidence>
<feature type="region of interest" description="Disordered" evidence="10">
    <location>
        <begin position="1"/>
        <end position="20"/>
    </location>
</feature>